<dbReference type="Pfam" id="PF19639">
    <property type="entry name" value="DUF6142"/>
    <property type="match status" value="1"/>
</dbReference>
<dbReference type="PATRIC" id="fig|1235802.3.peg.4603"/>
<proteinExistence type="predicted"/>
<organism evidence="2 3">
    <name type="scientific">Eubacterium plexicaudatum ASF492</name>
    <dbReference type="NCBI Taxonomy" id="1235802"/>
    <lineage>
        <taxon>Bacteria</taxon>
        <taxon>Bacillati</taxon>
        <taxon>Bacillota</taxon>
        <taxon>Clostridia</taxon>
        <taxon>Eubacteriales</taxon>
        <taxon>Eubacteriaceae</taxon>
        <taxon>Eubacterium</taxon>
    </lineage>
</organism>
<reference evidence="2 3" key="1">
    <citation type="journal article" date="2014" name="Genome Announc.">
        <title>Draft genome sequences of the altered schaedler flora, a defined bacterial community from gnotobiotic mice.</title>
        <authorList>
            <person name="Wannemuehler M.J."/>
            <person name="Overstreet A.M."/>
            <person name="Ward D.V."/>
            <person name="Phillips G.J."/>
        </authorList>
    </citation>
    <scope>NUCLEOTIDE SEQUENCE [LARGE SCALE GENOMIC DNA]</scope>
    <source>
        <strain evidence="2 3">ASF492</strain>
    </source>
</reference>
<keyword evidence="1" id="KW-1133">Transmembrane helix</keyword>
<protein>
    <recommendedName>
        <fullName evidence="4">Calcium:proton exchanger</fullName>
    </recommendedName>
</protein>
<dbReference type="eggNOG" id="ENOG50303T0">
    <property type="taxonomic scope" value="Bacteria"/>
</dbReference>
<evidence type="ECO:0008006" key="4">
    <source>
        <dbReference type="Google" id="ProtNLM"/>
    </source>
</evidence>
<feature type="transmembrane region" description="Helical" evidence="1">
    <location>
        <begin position="53"/>
        <end position="74"/>
    </location>
</feature>
<dbReference type="HOGENOM" id="CLU_2142149_0_0_9"/>
<feature type="transmembrane region" description="Helical" evidence="1">
    <location>
        <begin position="86"/>
        <end position="110"/>
    </location>
</feature>
<evidence type="ECO:0000313" key="2">
    <source>
        <dbReference type="EMBL" id="EMZ21884.1"/>
    </source>
</evidence>
<keyword evidence="1" id="KW-0812">Transmembrane</keyword>
<keyword evidence="1" id="KW-0472">Membrane</keyword>
<dbReference type="Proteomes" id="UP000012589">
    <property type="component" value="Unassembled WGS sequence"/>
</dbReference>
<name>N2ABS9_9FIRM</name>
<dbReference type="STRING" id="1235802.C823_04335"/>
<dbReference type="AlphaFoldDB" id="N2ABS9"/>
<feature type="transmembrane region" description="Helical" evidence="1">
    <location>
        <begin position="21"/>
        <end position="41"/>
    </location>
</feature>
<comment type="caution">
    <text evidence="2">The sequence shown here is derived from an EMBL/GenBank/DDBJ whole genome shotgun (WGS) entry which is preliminary data.</text>
</comment>
<gene>
    <name evidence="2" type="ORF">C823_04335</name>
</gene>
<dbReference type="EMBL" id="AQFT01000126">
    <property type="protein sequence ID" value="EMZ21884.1"/>
    <property type="molecule type" value="Genomic_DNA"/>
</dbReference>
<evidence type="ECO:0000313" key="3">
    <source>
        <dbReference type="Proteomes" id="UP000012589"/>
    </source>
</evidence>
<dbReference type="InterPro" id="IPR046140">
    <property type="entry name" value="DUF6142"/>
</dbReference>
<evidence type="ECO:0000256" key="1">
    <source>
        <dbReference type="SAM" id="Phobius"/>
    </source>
</evidence>
<sequence>MKKKKARSDKNYKFTGKKHSKPGAFALAFSFAPLALFFYAVSVSYRQSGQAQEKIGCIGVAAILVAFMTLWISIREARKENVIKKVPVTGAVLSVFMLAGWIAVYVIGWMGL</sequence>
<keyword evidence="3" id="KW-1185">Reference proteome</keyword>
<accession>N2ABS9</accession>